<keyword evidence="1" id="KW-0812">Transmembrane</keyword>
<sequence>MAETAKRRFLLLALLLLVAPHFLHLHGSHTLLFLAFWAWCWVGIGRPRLLPRGVWLPLLTLAAAVVVIVSRRGAIDLETSTGLFVVGLGLKLMELKSERDLYFVIFLGWFVALTQFLYDQSLLMAAYALAAVTLLAAALVQFNAPTLLPGRALARILAGLLLPAAPVMVLLFLFFPRPHGGFIHLPFDKRAVTGLAEIMEPGAVASLATSMDVAFRVDFEGEVPPPEARYFRAQVFWRFDGRRWLPHPAMQQPLPRPWPGRGKRSVYHVTVEPHHRRWLFSLGIPAAVPEGARLTREGVLEALFPVDERRRYRAVSFEGYRFPPLSPLERRLALQLPAPPSRRVRELLDRLGIDAATPEASARALLAHFRREGFRYTLHPGGMDGPFIDRFLFETRAGFCEHYASAFVYLMRAAGIPARIVGGYLGGFVNPRGKFLEVYQANAHAWAEIWVEGKGWVRVDPTEAVAPRYVEQVRNLADPLTEAGAARLLAAPQAEAAPQAAAGHGGVVRSLRILWSDLDHRWHSWVLGYDRTAQARLLAALGKRWPYGALLLAALLALAAGRARRGGEADPLLREYQKFLQQMARRGLTKAPWETPSAFARRAASQCPDSAERIAAVTERFTAARYGRHLTAAPRSHQSWSPYRHERQR</sequence>
<dbReference type="PANTHER" id="PTHR42736">
    <property type="entry name" value="PROTEIN-GLUTAMINE GAMMA-GLUTAMYLTRANSFERASE"/>
    <property type="match status" value="1"/>
</dbReference>
<dbReference type="Pfam" id="PF01841">
    <property type="entry name" value="Transglut_core"/>
    <property type="match status" value="1"/>
</dbReference>
<keyword evidence="1" id="KW-0472">Membrane</keyword>
<evidence type="ECO:0000256" key="1">
    <source>
        <dbReference type="SAM" id="Phobius"/>
    </source>
</evidence>
<protein>
    <submittedName>
        <fullName evidence="3">Protein-glutamine gamma-glutamyltransferase</fullName>
        <ecNumber evidence="3">2.3.2.13</ecNumber>
    </submittedName>
</protein>
<feature type="transmembrane region" description="Helical" evidence="1">
    <location>
        <begin position="101"/>
        <end position="118"/>
    </location>
</feature>
<proteinExistence type="predicted"/>
<dbReference type="GO" id="GO:0003810">
    <property type="term" value="F:protein-glutamine gamma-glutamyltransferase activity"/>
    <property type="evidence" value="ECO:0007669"/>
    <property type="project" value="UniProtKB-EC"/>
</dbReference>
<reference evidence="4" key="1">
    <citation type="journal article" date="2024" name="Int. J. Syst. Evol. Microbiol.">
        <title>Methylomarinovum tepidoasis sp. nov., a moderately thermophilic methanotroph of the family Methylothermaceae isolated from a deep-sea hydrothermal field.</title>
        <authorList>
            <person name="Hirayama H."/>
            <person name="Takaki Y."/>
            <person name="Abe M."/>
            <person name="Miyazaki M."/>
            <person name="Uematsu K."/>
            <person name="Matsui Y."/>
            <person name="Takai K."/>
        </authorList>
    </citation>
    <scope>NUCLEOTIDE SEQUENCE [LARGE SCALE GENOMIC DNA]</scope>
    <source>
        <strain evidence="4">IT-9</strain>
    </source>
</reference>
<keyword evidence="4" id="KW-1185">Reference proteome</keyword>
<feature type="transmembrane region" description="Helical" evidence="1">
    <location>
        <begin position="156"/>
        <end position="175"/>
    </location>
</feature>
<name>A0AAU9CM18_9GAMM</name>
<dbReference type="InterPro" id="IPR021878">
    <property type="entry name" value="TgpA_N"/>
</dbReference>
<dbReference type="InterPro" id="IPR052901">
    <property type="entry name" value="Bact_TGase-like"/>
</dbReference>
<evidence type="ECO:0000313" key="4">
    <source>
        <dbReference type="Proteomes" id="UP001321825"/>
    </source>
</evidence>
<dbReference type="InterPro" id="IPR038765">
    <property type="entry name" value="Papain-like_cys_pep_sf"/>
</dbReference>
<dbReference type="Gene3D" id="3.10.620.30">
    <property type="match status" value="1"/>
</dbReference>
<keyword evidence="3" id="KW-0012">Acyltransferase</keyword>
<evidence type="ECO:0000259" key="2">
    <source>
        <dbReference type="SMART" id="SM00460"/>
    </source>
</evidence>
<dbReference type="SUPFAM" id="SSF54001">
    <property type="entry name" value="Cysteine proteinases"/>
    <property type="match status" value="1"/>
</dbReference>
<dbReference type="Pfam" id="PF11992">
    <property type="entry name" value="TgpA_N"/>
    <property type="match status" value="1"/>
</dbReference>
<dbReference type="RefSeq" id="WP_317705128.1">
    <property type="nucleotide sequence ID" value="NZ_AP024714.1"/>
</dbReference>
<gene>
    <name evidence="3" type="ORF">MIT9_P2327</name>
</gene>
<feature type="transmembrane region" description="Helical" evidence="1">
    <location>
        <begin position="49"/>
        <end position="69"/>
    </location>
</feature>
<dbReference type="EMBL" id="AP024714">
    <property type="protein sequence ID" value="BCX82741.1"/>
    <property type="molecule type" value="Genomic_DNA"/>
</dbReference>
<evidence type="ECO:0000313" key="3">
    <source>
        <dbReference type="EMBL" id="BCX82741.1"/>
    </source>
</evidence>
<dbReference type="Proteomes" id="UP001321825">
    <property type="component" value="Chromosome"/>
</dbReference>
<accession>A0AAU9CM18</accession>
<dbReference type="Pfam" id="PF13559">
    <property type="entry name" value="DUF4129"/>
    <property type="match status" value="1"/>
</dbReference>
<dbReference type="AlphaFoldDB" id="A0AAU9CM18"/>
<dbReference type="SMART" id="SM00460">
    <property type="entry name" value="TGc"/>
    <property type="match status" value="1"/>
</dbReference>
<organism evidence="3 4">
    <name type="scientific">Methylomarinovum caldicuralii</name>
    <dbReference type="NCBI Taxonomy" id="438856"/>
    <lineage>
        <taxon>Bacteria</taxon>
        <taxon>Pseudomonadati</taxon>
        <taxon>Pseudomonadota</taxon>
        <taxon>Gammaproteobacteria</taxon>
        <taxon>Methylococcales</taxon>
        <taxon>Methylothermaceae</taxon>
        <taxon>Methylomarinovum</taxon>
    </lineage>
</organism>
<dbReference type="InterPro" id="IPR025403">
    <property type="entry name" value="TgpA-like_C"/>
</dbReference>
<feature type="transmembrane region" description="Helical" evidence="1">
    <location>
        <begin position="124"/>
        <end position="144"/>
    </location>
</feature>
<dbReference type="InterPro" id="IPR002931">
    <property type="entry name" value="Transglutaminase-like"/>
</dbReference>
<feature type="domain" description="Transglutaminase-like" evidence="2">
    <location>
        <begin position="392"/>
        <end position="463"/>
    </location>
</feature>
<dbReference type="PANTHER" id="PTHR42736:SF1">
    <property type="entry name" value="PROTEIN-GLUTAMINE GAMMA-GLUTAMYLTRANSFERASE"/>
    <property type="match status" value="1"/>
</dbReference>
<dbReference type="KEGG" id="mcau:MIT9_P2327"/>
<dbReference type="EC" id="2.3.2.13" evidence="3"/>
<keyword evidence="3" id="KW-0808">Transferase</keyword>
<keyword evidence="1" id="KW-1133">Transmembrane helix</keyword>